<dbReference type="Proteomes" id="UP000176944">
    <property type="component" value="Chromosome"/>
</dbReference>
<keyword evidence="15" id="KW-0812">Transmembrane</keyword>
<evidence type="ECO:0000256" key="10">
    <source>
        <dbReference type="ARBA" id="ARBA00064003"/>
    </source>
</evidence>
<dbReference type="InterPro" id="IPR001789">
    <property type="entry name" value="Sig_transdc_resp-reg_receiver"/>
</dbReference>
<dbReference type="PRINTS" id="PR00344">
    <property type="entry name" value="BCTRLSENSOR"/>
</dbReference>
<feature type="transmembrane region" description="Helical" evidence="15">
    <location>
        <begin position="74"/>
        <end position="93"/>
    </location>
</feature>
<feature type="transmembrane region" description="Helical" evidence="15">
    <location>
        <begin position="197"/>
        <end position="218"/>
    </location>
</feature>
<dbReference type="PANTHER" id="PTHR43047">
    <property type="entry name" value="TWO-COMPONENT HISTIDINE PROTEIN KINASE"/>
    <property type="match status" value="1"/>
</dbReference>
<keyword evidence="6" id="KW-0547">Nucleotide-binding</keyword>
<comment type="subunit">
    <text evidence="10">At low DSF concentrations, interacts with RpfF.</text>
</comment>
<dbReference type="Gene3D" id="1.10.287.130">
    <property type="match status" value="1"/>
</dbReference>
<evidence type="ECO:0000256" key="4">
    <source>
        <dbReference type="ARBA" id="ARBA00022553"/>
    </source>
</evidence>
<dbReference type="Pfam" id="PF17159">
    <property type="entry name" value="MASE3"/>
    <property type="match status" value="1"/>
</dbReference>
<keyword evidence="7" id="KW-0418">Kinase</keyword>
<reference evidence="21" key="1">
    <citation type="submission" date="2016-10" db="EMBL/GenBank/DDBJ databases">
        <title>Comparative genomics uncovers the prolific and rare metabolic potential of the cyanobacterial genus Moorea.</title>
        <authorList>
            <person name="Leao T."/>
            <person name="Castelao G."/>
            <person name="Korobeynikov A."/>
            <person name="Monroe E.A."/>
            <person name="Podell S."/>
            <person name="Glukhov E."/>
            <person name="Allen E."/>
            <person name="Gerwick W.H."/>
            <person name="Gerwick L."/>
        </authorList>
    </citation>
    <scope>NUCLEOTIDE SEQUENCE [LARGE SCALE GENOMIC DNA]</scope>
    <source>
        <strain evidence="21">JHB</strain>
    </source>
</reference>
<dbReference type="NCBIfam" id="TIGR00229">
    <property type="entry name" value="sensory_box"/>
    <property type="match status" value="1"/>
</dbReference>
<name>A0A1D9FU25_MOOP1</name>
<dbReference type="InterPro" id="IPR003661">
    <property type="entry name" value="HisK_dim/P_dom"/>
</dbReference>
<dbReference type="Pfam" id="PF00512">
    <property type="entry name" value="HisKA"/>
    <property type="match status" value="1"/>
</dbReference>
<dbReference type="InterPro" id="IPR036097">
    <property type="entry name" value="HisK_dim/P_sf"/>
</dbReference>
<keyword evidence="14" id="KW-0175">Coiled coil</keyword>
<evidence type="ECO:0000256" key="6">
    <source>
        <dbReference type="ARBA" id="ARBA00022741"/>
    </source>
</evidence>
<comment type="similarity">
    <text evidence="2">In the N-terminal section; belongs to the phytochrome family.</text>
</comment>
<accession>A0A1D9FU25</accession>
<keyword evidence="9" id="KW-0902">Two-component regulatory system</keyword>
<dbReference type="InterPro" id="IPR035965">
    <property type="entry name" value="PAS-like_dom_sf"/>
</dbReference>
<dbReference type="SMART" id="SM00387">
    <property type="entry name" value="HATPase_c"/>
    <property type="match status" value="1"/>
</dbReference>
<protein>
    <recommendedName>
        <fullName evidence="12">Circadian input-output histidine kinase CikA</fullName>
        <ecNumber evidence="3">2.7.13.3</ecNumber>
    </recommendedName>
    <alternativeName>
        <fullName evidence="11">Sensory/regulatory protein RpfC</fullName>
    </alternativeName>
</protein>
<evidence type="ECO:0000313" key="20">
    <source>
        <dbReference type="EMBL" id="AOY78670.1"/>
    </source>
</evidence>
<evidence type="ECO:0000256" key="7">
    <source>
        <dbReference type="ARBA" id="ARBA00022777"/>
    </source>
</evidence>
<feature type="transmembrane region" description="Helical" evidence="15">
    <location>
        <begin position="159"/>
        <end position="177"/>
    </location>
</feature>
<evidence type="ECO:0000256" key="3">
    <source>
        <dbReference type="ARBA" id="ARBA00012438"/>
    </source>
</evidence>
<dbReference type="InterPro" id="IPR000700">
    <property type="entry name" value="PAS-assoc_C"/>
</dbReference>
<evidence type="ECO:0000259" key="18">
    <source>
        <dbReference type="PROSITE" id="PS50112"/>
    </source>
</evidence>
<evidence type="ECO:0000259" key="16">
    <source>
        <dbReference type="PROSITE" id="PS50109"/>
    </source>
</evidence>
<dbReference type="PROSITE" id="PS50109">
    <property type="entry name" value="HIS_KIN"/>
    <property type="match status" value="1"/>
</dbReference>
<keyword evidence="8" id="KW-0067">ATP-binding</keyword>
<dbReference type="InterPro" id="IPR003594">
    <property type="entry name" value="HATPase_dom"/>
</dbReference>
<dbReference type="SMART" id="SM00091">
    <property type="entry name" value="PAS"/>
    <property type="match status" value="1"/>
</dbReference>
<evidence type="ECO:0000256" key="2">
    <source>
        <dbReference type="ARBA" id="ARBA00006402"/>
    </source>
</evidence>
<dbReference type="AlphaFoldDB" id="A0A1D9FU25"/>
<feature type="coiled-coil region" evidence="14">
    <location>
        <begin position="493"/>
        <end position="520"/>
    </location>
</feature>
<dbReference type="EC" id="2.7.13.3" evidence="3"/>
<keyword evidence="4 13" id="KW-0597">Phosphoprotein</keyword>
<dbReference type="CDD" id="cd00082">
    <property type="entry name" value="HisKA"/>
    <property type="match status" value="1"/>
</dbReference>
<dbReference type="InterPro" id="IPR011006">
    <property type="entry name" value="CheY-like_superfamily"/>
</dbReference>
<feature type="transmembrane region" description="Helical" evidence="15">
    <location>
        <begin position="132"/>
        <end position="152"/>
    </location>
</feature>
<keyword evidence="15" id="KW-1133">Transmembrane helix</keyword>
<evidence type="ECO:0000256" key="11">
    <source>
        <dbReference type="ARBA" id="ARBA00068150"/>
    </source>
</evidence>
<dbReference type="GO" id="GO:0000155">
    <property type="term" value="F:phosphorelay sensor kinase activity"/>
    <property type="evidence" value="ECO:0007669"/>
    <property type="project" value="InterPro"/>
</dbReference>
<dbReference type="InterPro" id="IPR004358">
    <property type="entry name" value="Sig_transdc_His_kin-like_C"/>
</dbReference>
<dbReference type="SUPFAM" id="SSF47384">
    <property type="entry name" value="Homodimeric domain of signal transducing histidine kinase"/>
    <property type="match status" value="1"/>
</dbReference>
<evidence type="ECO:0000256" key="5">
    <source>
        <dbReference type="ARBA" id="ARBA00022679"/>
    </source>
</evidence>
<dbReference type="Pfam" id="PF02518">
    <property type="entry name" value="HATPase_c"/>
    <property type="match status" value="1"/>
</dbReference>
<comment type="catalytic activity">
    <reaction evidence="1">
        <text>ATP + protein L-histidine = ADP + protein N-phospho-L-histidine.</text>
        <dbReference type="EC" id="2.7.13.3"/>
    </reaction>
</comment>
<evidence type="ECO:0000256" key="8">
    <source>
        <dbReference type="ARBA" id="ARBA00022840"/>
    </source>
</evidence>
<evidence type="ECO:0000259" key="19">
    <source>
        <dbReference type="PROSITE" id="PS50113"/>
    </source>
</evidence>
<dbReference type="FunFam" id="3.30.565.10:FF:000010">
    <property type="entry name" value="Sensor histidine kinase RcsC"/>
    <property type="match status" value="1"/>
</dbReference>
<dbReference type="InterPro" id="IPR000014">
    <property type="entry name" value="PAS"/>
</dbReference>
<keyword evidence="5" id="KW-0808">Transferase</keyword>
<organism evidence="20 21">
    <name type="scientific">Moorena producens (strain JHB)</name>
    <dbReference type="NCBI Taxonomy" id="1454205"/>
    <lineage>
        <taxon>Bacteria</taxon>
        <taxon>Bacillati</taxon>
        <taxon>Cyanobacteriota</taxon>
        <taxon>Cyanophyceae</taxon>
        <taxon>Coleofasciculales</taxon>
        <taxon>Coleofasciculaceae</taxon>
        <taxon>Moorena</taxon>
    </lineage>
</organism>
<dbReference type="Gene3D" id="3.30.450.20">
    <property type="entry name" value="PAS domain"/>
    <property type="match status" value="1"/>
</dbReference>
<gene>
    <name evidence="20" type="ORF">BJP36_00955</name>
</gene>
<evidence type="ECO:0000256" key="1">
    <source>
        <dbReference type="ARBA" id="ARBA00000085"/>
    </source>
</evidence>
<dbReference type="GO" id="GO:0005524">
    <property type="term" value="F:ATP binding"/>
    <property type="evidence" value="ECO:0007669"/>
    <property type="project" value="UniProtKB-KW"/>
</dbReference>
<dbReference type="Pfam" id="PF13426">
    <property type="entry name" value="PAS_9"/>
    <property type="match status" value="1"/>
</dbReference>
<evidence type="ECO:0000256" key="14">
    <source>
        <dbReference type="SAM" id="Coils"/>
    </source>
</evidence>
<feature type="domain" description="Response regulatory" evidence="17">
    <location>
        <begin position="789"/>
        <end position="905"/>
    </location>
</feature>
<dbReference type="InterPro" id="IPR036890">
    <property type="entry name" value="HATPase_C_sf"/>
</dbReference>
<dbReference type="SMART" id="SM00388">
    <property type="entry name" value="HisKA"/>
    <property type="match status" value="1"/>
</dbReference>
<evidence type="ECO:0000256" key="15">
    <source>
        <dbReference type="SAM" id="Phobius"/>
    </source>
</evidence>
<dbReference type="PANTHER" id="PTHR43047:SF64">
    <property type="entry name" value="HISTIDINE KINASE CONTAINING CHEY-HOMOLOGOUS RECEIVER DOMAIN AND PAS DOMAIN-RELATED"/>
    <property type="match status" value="1"/>
</dbReference>
<dbReference type="Pfam" id="PF00072">
    <property type="entry name" value="Response_reg"/>
    <property type="match status" value="1"/>
</dbReference>
<dbReference type="PROSITE" id="PS50113">
    <property type="entry name" value="PAC"/>
    <property type="match status" value="1"/>
</dbReference>
<dbReference type="SMART" id="SM00086">
    <property type="entry name" value="PAC"/>
    <property type="match status" value="1"/>
</dbReference>
<dbReference type="InterPro" id="IPR033425">
    <property type="entry name" value="MASE3"/>
</dbReference>
<dbReference type="CDD" id="cd17546">
    <property type="entry name" value="REC_hyHK_CKI1_RcsC-like"/>
    <property type="match status" value="1"/>
</dbReference>
<feature type="transmembrane region" description="Helical" evidence="15">
    <location>
        <begin position="230"/>
        <end position="249"/>
    </location>
</feature>
<dbReference type="InterPro" id="IPR001610">
    <property type="entry name" value="PAC"/>
</dbReference>
<feature type="modified residue" description="4-aspartylphosphate" evidence="13">
    <location>
        <position position="838"/>
    </location>
</feature>
<dbReference type="Gene3D" id="3.40.50.2300">
    <property type="match status" value="1"/>
</dbReference>
<keyword evidence="15" id="KW-0472">Membrane</keyword>
<sequence>MITAPGYPITESIESGTRTLLGIAYWWHDLAKSYLKTFLILITHQTESHIGNENYGIKTMIKARLVGQTRFPKPLVWTVIFICILPYILHQLGVDFSTHQQLFDLSGASEWEAHELNDAMHSVLSRSFVHKLLEWSGVCTAFFTVCLAFTNYSITKDPIVPIIGVSLFFAGVMDAFNTMAADRLIDAVADNRNLIPFTWALCRLFNALILILGTSLFSRRSWVEKNQTRSLGFVIIVSLGFGLIAYGIIHLCATSELLPETTFPNSIITRPWDILPLLLFIAAGIFIYPSFHQRYPSLFSYSLIVSTIPDTVAQLHMAFGSQALFDSHFQIAHFLKIIAYLIPLVGLILDYQRTYCTVDQVNKRLILEIAKQQQTEQKLQRSIKELSDFKYALSQGSILAITDQKGVITDVNDRFCQLSQYSREELIGQTHLLINSNYHPKEFFRNLWSIIASGQVWRGEIKNQAKDGSYYWVDTTIVPFLDDRDKPYQYWAIRTDISDRKQAEEDLKQAKEAAVRAAAQNAVANRAKSEFLANMSHELRTPLNGILGYTQILKRSKTLTPQSLKGIDIIHQCGNHLLTLINDILDLSKIEAGKMEFYRTYFHFPSFLQNLIDICEIRVQNKDILFTYQPLSELPNGIHADQKRLRQVLINLLGNGIKFTDTGVVKFTVSVLKSREKENGHMTNSQELLTTIRFKIEDTGIGMSTEQIERIFLPFEQVGNPLNKAKGTGLGLAITQKLVQMMGSKLEVSSQLGIGSVFWFDLHLKETTAVSKAMTPNTGIIGFKGQPPTILVVDDKKENRWVIVNMLAPLGFELVEASNGQEALDEATAFPPDLIITDLLMPQMDGFEMIRQLRQSPQLHSKVVIASSASVFDTDKEKSSEAGADDFLPKPVEAEKLLEMLQVHLKLEWIYQAKQEGGSRKKKNISSQTIEIVPPPVEKLSQLYALARAGLINDLLKQIDNLEKSDPNTSDFVQHIRELAQNFQLKKIRDFIKDYIQ</sequence>
<evidence type="ECO:0000256" key="9">
    <source>
        <dbReference type="ARBA" id="ARBA00023012"/>
    </source>
</evidence>
<dbReference type="PROSITE" id="PS50110">
    <property type="entry name" value="RESPONSE_REGULATORY"/>
    <property type="match status" value="1"/>
</dbReference>
<dbReference type="InterPro" id="IPR005467">
    <property type="entry name" value="His_kinase_dom"/>
</dbReference>
<feature type="domain" description="PAC" evidence="19">
    <location>
        <begin position="457"/>
        <end position="509"/>
    </location>
</feature>
<dbReference type="CDD" id="cd00130">
    <property type="entry name" value="PAS"/>
    <property type="match status" value="1"/>
</dbReference>
<dbReference type="SMART" id="SM00448">
    <property type="entry name" value="REC"/>
    <property type="match status" value="1"/>
</dbReference>
<evidence type="ECO:0000259" key="17">
    <source>
        <dbReference type="PROSITE" id="PS50110"/>
    </source>
</evidence>
<dbReference type="CDD" id="cd16922">
    <property type="entry name" value="HATPase_EvgS-ArcB-TorS-like"/>
    <property type="match status" value="1"/>
</dbReference>
<evidence type="ECO:0000313" key="21">
    <source>
        <dbReference type="Proteomes" id="UP000176944"/>
    </source>
</evidence>
<dbReference type="FunFam" id="1.10.287.130:FF:000002">
    <property type="entry name" value="Two-component osmosensing histidine kinase"/>
    <property type="match status" value="1"/>
</dbReference>
<dbReference type="SUPFAM" id="SSF55874">
    <property type="entry name" value="ATPase domain of HSP90 chaperone/DNA topoisomerase II/histidine kinase"/>
    <property type="match status" value="1"/>
</dbReference>
<feature type="domain" description="PAS" evidence="18">
    <location>
        <begin position="399"/>
        <end position="442"/>
    </location>
</feature>
<evidence type="ECO:0000256" key="12">
    <source>
        <dbReference type="ARBA" id="ARBA00074306"/>
    </source>
</evidence>
<dbReference type="SUPFAM" id="SSF55785">
    <property type="entry name" value="PYP-like sensor domain (PAS domain)"/>
    <property type="match status" value="1"/>
</dbReference>
<dbReference type="EMBL" id="CP017708">
    <property type="protein sequence ID" value="AOY78670.1"/>
    <property type="molecule type" value="Genomic_DNA"/>
</dbReference>
<feature type="transmembrane region" description="Helical" evidence="15">
    <location>
        <begin position="274"/>
        <end position="291"/>
    </location>
</feature>
<feature type="domain" description="Histidine kinase" evidence="16">
    <location>
        <begin position="534"/>
        <end position="766"/>
    </location>
</feature>
<dbReference type="SUPFAM" id="SSF52172">
    <property type="entry name" value="CheY-like"/>
    <property type="match status" value="1"/>
</dbReference>
<dbReference type="Gene3D" id="3.30.565.10">
    <property type="entry name" value="Histidine kinase-like ATPase, C-terminal domain"/>
    <property type="match status" value="1"/>
</dbReference>
<feature type="transmembrane region" description="Helical" evidence="15">
    <location>
        <begin position="298"/>
        <end position="319"/>
    </location>
</feature>
<dbReference type="PROSITE" id="PS50112">
    <property type="entry name" value="PAS"/>
    <property type="match status" value="1"/>
</dbReference>
<evidence type="ECO:0000256" key="13">
    <source>
        <dbReference type="PROSITE-ProRule" id="PRU00169"/>
    </source>
</evidence>
<proteinExistence type="inferred from homology"/>